<dbReference type="InterPro" id="IPR016181">
    <property type="entry name" value="Acyl_CoA_acyltransferase"/>
</dbReference>
<sequence>MKYNDVYFTKKYGKLYEKIENGTLEIFEYNSKMGSIKNIFLKREIPINTNGEKYYDLITPYGYGGPIIVSCNDESKKDELIKGYYKEFKKFCFKNNVVSEFIRFHPINNNAKDFMEIYEVEYLRKTIGTNLKNYDDPIKSEFKKGCRKEIRRAFNKGVLYKIKKSPTNLDTFKKLYYETMDRNNAVDYYYFDDQYFDDILIHFKDELLLVELIYENKIIASEIYLISSGLIHAHLLGSLDEYLYLSAGCILEYATALWGKENNYDYIHHGGGRTNAEADKLLKNKRKFGKNTEFDFYVGKKIWNKNKYKELVEIRRREKEFNTNNSFFPLYRA</sequence>
<dbReference type="AlphaFoldDB" id="A0A845R089"/>
<comment type="caution">
    <text evidence="2">The sequence shown here is derived from an EMBL/GenBank/DDBJ whole genome shotgun (WGS) entry which is preliminary data.</text>
</comment>
<dbReference type="GO" id="GO:0016755">
    <property type="term" value="F:aminoacyltransferase activity"/>
    <property type="evidence" value="ECO:0007669"/>
    <property type="project" value="InterPro"/>
</dbReference>
<protein>
    <submittedName>
        <fullName evidence="2">GNAT family N-acetyltransferase</fullName>
    </submittedName>
</protein>
<keyword evidence="2" id="KW-0808">Transferase</keyword>
<feature type="domain" description="BioF2-like acetyltransferase" evidence="1">
    <location>
        <begin position="141"/>
        <end position="273"/>
    </location>
</feature>
<evidence type="ECO:0000313" key="2">
    <source>
        <dbReference type="EMBL" id="NBI07991.1"/>
    </source>
</evidence>
<name>A0A845R089_9CLOT</name>
<reference evidence="2 3" key="1">
    <citation type="submission" date="2018-08" db="EMBL/GenBank/DDBJ databases">
        <title>Murine metabolic-syndrome-specific gut microbial biobank.</title>
        <authorList>
            <person name="Liu C."/>
        </authorList>
    </citation>
    <scope>NUCLEOTIDE SEQUENCE [LARGE SCALE GENOMIC DNA]</scope>
    <source>
        <strain evidence="2 3">583</strain>
    </source>
</reference>
<dbReference type="PROSITE" id="PS51191">
    <property type="entry name" value="FEMABX"/>
    <property type="match status" value="1"/>
</dbReference>
<dbReference type="OrthoDB" id="9785911at2"/>
<accession>A0A845R089</accession>
<dbReference type="Proteomes" id="UP000467132">
    <property type="component" value="Unassembled WGS sequence"/>
</dbReference>
<dbReference type="InterPro" id="IPR038740">
    <property type="entry name" value="BioF2-like_GNAT_dom"/>
</dbReference>
<dbReference type="RefSeq" id="WP_160198454.1">
    <property type="nucleotide sequence ID" value="NZ_QXXA01000017.1"/>
</dbReference>
<dbReference type="Pfam" id="PF13480">
    <property type="entry name" value="Acetyltransf_6"/>
    <property type="match status" value="1"/>
</dbReference>
<evidence type="ECO:0000313" key="3">
    <source>
        <dbReference type="Proteomes" id="UP000467132"/>
    </source>
</evidence>
<dbReference type="Gene3D" id="3.40.630.30">
    <property type="match status" value="1"/>
</dbReference>
<dbReference type="GO" id="GO:0044038">
    <property type="term" value="P:cell wall macromolecule biosynthetic process"/>
    <property type="evidence" value="ECO:0007669"/>
    <property type="project" value="InterPro"/>
</dbReference>
<organism evidence="2 3">
    <name type="scientific">Senegalia massiliensis</name>
    <dbReference type="NCBI Taxonomy" id="1720316"/>
    <lineage>
        <taxon>Bacteria</taxon>
        <taxon>Bacillati</taxon>
        <taxon>Bacillota</taxon>
        <taxon>Clostridia</taxon>
        <taxon>Eubacteriales</taxon>
        <taxon>Clostridiaceae</taxon>
        <taxon>Senegalia</taxon>
    </lineage>
</organism>
<proteinExistence type="predicted"/>
<dbReference type="EMBL" id="QXXA01000017">
    <property type="protein sequence ID" value="NBI07991.1"/>
    <property type="molecule type" value="Genomic_DNA"/>
</dbReference>
<evidence type="ECO:0000259" key="1">
    <source>
        <dbReference type="Pfam" id="PF13480"/>
    </source>
</evidence>
<dbReference type="SUPFAM" id="SSF55729">
    <property type="entry name" value="Acyl-CoA N-acyltransferases (Nat)"/>
    <property type="match status" value="1"/>
</dbReference>
<keyword evidence="3" id="KW-1185">Reference proteome</keyword>
<gene>
    <name evidence="2" type="ORF">D3Z33_14105</name>
</gene>
<dbReference type="InterPro" id="IPR003447">
    <property type="entry name" value="FEMABX"/>
</dbReference>